<dbReference type="Proteomes" id="UP001367676">
    <property type="component" value="Unassembled WGS sequence"/>
</dbReference>
<feature type="compositionally biased region" description="Basic and acidic residues" evidence="1">
    <location>
        <begin position="55"/>
        <end position="64"/>
    </location>
</feature>
<name>A0AAN9TIV1_9HEMI</name>
<comment type="caution">
    <text evidence="2">The sequence shown here is derived from an EMBL/GenBank/DDBJ whole genome shotgun (WGS) entry which is preliminary data.</text>
</comment>
<evidence type="ECO:0000313" key="2">
    <source>
        <dbReference type="EMBL" id="KAK7591069.1"/>
    </source>
</evidence>
<gene>
    <name evidence="2" type="ORF">V9T40_002682</name>
</gene>
<organism evidence="2 3">
    <name type="scientific">Parthenolecanium corni</name>
    <dbReference type="NCBI Taxonomy" id="536013"/>
    <lineage>
        <taxon>Eukaryota</taxon>
        <taxon>Metazoa</taxon>
        <taxon>Ecdysozoa</taxon>
        <taxon>Arthropoda</taxon>
        <taxon>Hexapoda</taxon>
        <taxon>Insecta</taxon>
        <taxon>Pterygota</taxon>
        <taxon>Neoptera</taxon>
        <taxon>Paraneoptera</taxon>
        <taxon>Hemiptera</taxon>
        <taxon>Sternorrhyncha</taxon>
        <taxon>Coccoidea</taxon>
        <taxon>Coccidae</taxon>
        <taxon>Parthenolecanium</taxon>
    </lineage>
</organism>
<sequence length="81" mass="8780">MTVAERRGGGGVVKDFNKVVAHNQRVRKSEGAGVQQNLAHRSETLFAREWIGPHDDQVKLKETDDGGGGEGDMDDYTLAGI</sequence>
<keyword evidence="3" id="KW-1185">Reference proteome</keyword>
<accession>A0AAN9TIV1</accession>
<evidence type="ECO:0000313" key="3">
    <source>
        <dbReference type="Proteomes" id="UP001367676"/>
    </source>
</evidence>
<proteinExistence type="predicted"/>
<protein>
    <submittedName>
        <fullName evidence="2">Uncharacterized protein</fullName>
    </submittedName>
</protein>
<feature type="compositionally biased region" description="Acidic residues" evidence="1">
    <location>
        <begin position="65"/>
        <end position="75"/>
    </location>
</feature>
<feature type="region of interest" description="Disordered" evidence="1">
    <location>
        <begin position="55"/>
        <end position="81"/>
    </location>
</feature>
<evidence type="ECO:0000256" key="1">
    <source>
        <dbReference type="SAM" id="MobiDB-lite"/>
    </source>
</evidence>
<dbReference type="AlphaFoldDB" id="A0AAN9TIV1"/>
<dbReference type="EMBL" id="JBBCAQ010000022">
    <property type="protein sequence ID" value="KAK7591069.1"/>
    <property type="molecule type" value="Genomic_DNA"/>
</dbReference>
<reference evidence="2 3" key="1">
    <citation type="submission" date="2024-03" db="EMBL/GenBank/DDBJ databases">
        <title>Adaptation during the transition from Ophiocordyceps entomopathogen to insect associate is accompanied by gene loss and intensified selection.</title>
        <authorList>
            <person name="Ward C.M."/>
            <person name="Onetto C.A."/>
            <person name="Borneman A.R."/>
        </authorList>
    </citation>
    <scope>NUCLEOTIDE SEQUENCE [LARGE SCALE GENOMIC DNA]</scope>
    <source>
        <strain evidence="2">AWRI1</strain>
        <tissue evidence="2">Single Adult Female</tissue>
    </source>
</reference>